<name>A0A1U7HE16_9CHRO</name>
<proteinExistence type="predicted"/>
<dbReference type="AlphaFoldDB" id="A0A1U7HE16"/>
<dbReference type="OrthoDB" id="419808at2"/>
<sequence>MNTKLPSNQVQFYLPNLDSLESSEQAFADAFLKTAQTLHQYLEQIKSAVKAIKEFADEPFNLAILGLYTKMCSHYYSYVLLEIYQQDQVGVNFLVEQLCDATITLMYLLEEAEPALFYEYISTSIEQACSLLVNINEELKESPKSLELIKLKEKLEVFIATHKEYPTRYSSSSKPKIKWGSPEADTTSKRAAVLGLNFICSPARQLSLRVIPASWLDLQLNYSYFSHSHPSSPELSINFTRLRDTAHLCLHATQAFLDEIAYNYNLSSASLALHQNRLTSLYEWFHNAHKMYQLHHSPKL</sequence>
<gene>
    <name evidence="1" type="ORF">NIES1031_21250</name>
</gene>
<reference evidence="1 2" key="1">
    <citation type="submission" date="2016-11" db="EMBL/GenBank/DDBJ databases">
        <title>Draft Genome Sequences of Nine Cyanobacterial Strains from Diverse Habitats.</title>
        <authorList>
            <person name="Zhu T."/>
            <person name="Hou S."/>
            <person name="Lu X."/>
            <person name="Hess W.R."/>
        </authorList>
    </citation>
    <scope>NUCLEOTIDE SEQUENCE [LARGE SCALE GENOMIC DNA]</scope>
    <source>
        <strain evidence="1 2">5.2 s.c.1</strain>
    </source>
</reference>
<dbReference type="EMBL" id="MRCC01000024">
    <property type="protein sequence ID" value="OKH21785.1"/>
    <property type="molecule type" value="Genomic_DNA"/>
</dbReference>
<evidence type="ECO:0000313" key="1">
    <source>
        <dbReference type="EMBL" id="OKH21785.1"/>
    </source>
</evidence>
<accession>A0A1U7HE16</accession>
<dbReference type="Proteomes" id="UP000185984">
    <property type="component" value="Unassembled WGS sequence"/>
</dbReference>
<organism evidence="1 2">
    <name type="scientific">Chroogloeocystis siderophila 5.2 s.c.1</name>
    <dbReference type="NCBI Taxonomy" id="247279"/>
    <lineage>
        <taxon>Bacteria</taxon>
        <taxon>Bacillati</taxon>
        <taxon>Cyanobacteriota</taxon>
        <taxon>Cyanophyceae</taxon>
        <taxon>Oscillatoriophycideae</taxon>
        <taxon>Chroococcales</taxon>
        <taxon>Chroococcaceae</taxon>
        <taxon>Chroogloeocystis</taxon>
    </lineage>
</organism>
<protein>
    <submittedName>
        <fullName evidence="1">Uncharacterized protein</fullName>
    </submittedName>
</protein>
<keyword evidence="2" id="KW-1185">Reference proteome</keyword>
<evidence type="ECO:0000313" key="2">
    <source>
        <dbReference type="Proteomes" id="UP000185984"/>
    </source>
</evidence>
<comment type="caution">
    <text evidence="1">The sequence shown here is derived from an EMBL/GenBank/DDBJ whole genome shotgun (WGS) entry which is preliminary data.</text>
</comment>